<proteinExistence type="predicted"/>
<dbReference type="AlphaFoldDB" id="A0A7W6XZ34"/>
<protein>
    <submittedName>
        <fullName evidence="1">Uncharacterized protein</fullName>
    </submittedName>
</protein>
<comment type="caution">
    <text evidence="1">The sequence shown here is derived from an EMBL/GenBank/DDBJ whole genome shotgun (WGS) entry which is preliminary data.</text>
</comment>
<name>A0A7W6XZ34_9HYPH</name>
<accession>A0A7W6XZ34</accession>
<evidence type="ECO:0000313" key="1">
    <source>
        <dbReference type="EMBL" id="MBB4441590.1"/>
    </source>
</evidence>
<dbReference type="EMBL" id="JACIHI010000012">
    <property type="protein sequence ID" value="MBB4441590.1"/>
    <property type="molecule type" value="Genomic_DNA"/>
</dbReference>
<gene>
    <name evidence="1" type="ORF">GGE15_004879</name>
</gene>
<dbReference type="Proteomes" id="UP000533724">
    <property type="component" value="Unassembled WGS sequence"/>
</dbReference>
<evidence type="ECO:0000313" key="2">
    <source>
        <dbReference type="Proteomes" id="UP000533724"/>
    </source>
</evidence>
<organism evidence="1 2">
    <name type="scientific">Rhizobium esperanzae</name>
    <dbReference type="NCBI Taxonomy" id="1967781"/>
    <lineage>
        <taxon>Bacteria</taxon>
        <taxon>Pseudomonadati</taxon>
        <taxon>Pseudomonadota</taxon>
        <taxon>Alphaproteobacteria</taxon>
        <taxon>Hyphomicrobiales</taxon>
        <taxon>Rhizobiaceae</taxon>
        <taxon>Rhizobium/Agrobacterium group</taxon>
        <taxon>Rhizobium</taxon>
    </lineage>
</organism>
<sequence length="54" mass="6057">MIEDQERRASASCVMTMSAARAIIAICDIEEPMEFTTLEALFDAFQADMERILA</sequence>
<reference evidence="1 2" key="1">
    <citation type="submission" date="2020-08" db="EMBL/GenBank/DDBJ databases">
        <title>Genomic Encyclopedia of Type Strains, Phase IV (KMG-V): Genome sequencing to study the core and pangenomes of soil and plant-associated prokaryotes.</title>
        <authorList>
            <person name="Whitman W."/>
        </authorList>
    </citation>
    <scope>NUCLEOTIDE SEQUENCE [LARGE SCALE GENOMIC DNA]</scope>
    <source>
        <strain evidence="1 2">SEMIA 414</strain>
    </source>
</reference>